<dbReference type="AlphaFoldDB" id="A0A803MI76"/>
<reference evidence="1" key="1">
    <citation type="journal article" date="2017" name="Nature">
        <title>The genome of Chenopodium quinoa.</title>
        <authorList>
            <person name="Jarvis D.E."/>
            <person name="Ho Y.S."/>
            <person name="Lightfoot D.J."/>
            <person name="Schmoeckel S.M."/>
            <person name="Li B."/>
            <person name="Borm T.J.A."/>
            <person name="Ohyanagi H."/>
            <person name="Mineta K."/>
            <person name="Michell C.T."/>
            <person name="Saber N."/>
            <person name="Kharbatia N.M."/>
            <person name="Rupper R.R."/>
            <person name="Sharp A.R."/>
            <person name="Dally N."/>
            <person name="Boughton B.A."/>
            <person name="Woo Y.H."/>
            <person name="Gao G."/>
            <person name="Schijlen E.G.W.M."/>
            <person name="Guo X."/>
            <person name="Momin A.A."/>
            <person name="Negrao S."/>
            <person name="Al-Babili S."/>
            <person name="Gehring C."/>
            <person name="Roessner U."/>
            <person name="Jung C."/>
            <person name="Murphy K."/>
            <person name="Arold S.T."/>
            <person name="Gojobori T."/>
            <person name="van der Linden C.G."/>
            <person name="van Loo E.N."/>
            <person name="Jellen E.N."/>
            <person name="Maughan P.J."/>
            <person name="Tester M."/>
        </authorList>
    </citation>
    <scope>NUCLEOTIDE SEQUENCE [LARGE SCALE GENOMIC DNA]</scope>
    <source>
        <strain evidence="1">cv. PI 614886</strain>
    </source>
</reference>
<dbReference type="Gramene" id="AUR62029824-RA">
    <property type="protein sequence ID" value="AUR62029824-RA:cds"/>
    <property type="gene ID" value="AUR62029824"/>
</dbReference>
<dbReference type="GO" id="GO:0005741">
    <property type="term" value="C:mitochondrial outer membrane"/>
    <property type="evidence" value="ECO:0007669"/>
    <property type="project" value="TreeGrafter"/>
</dbReference>
<keyword evidence="2" id="KW-1185">Reference proteome</keyword>
<organism evidence="1 2">
    <name type="scientific">Chenopodium quinoa</name>
    <name type="common">Quinoa</name>
    <dbReference type="NCBI Taxonomy" id="63459"/>
    <lineage>
        <taxon>Eukaryota</taxon>
        <taxon>Viridiplantae</taxon>
        <taxon>Streptophyta</taxon>
        <taxon>Embryophyta</taxon>
        <taxon>Tracheophyta</taxon>
        <taxon>Spermatophyta</taxon>
        <taxon>Magnoliopsida</taxon>
        <taxon>eudicotyledons</taxon>
        <taxon>Gunneridae</taxon>
        <taxon>Pentapetalae</taxon>
        <taxon>Caryophyllales</taxon>
        <taxon>Chenopodiaceae</taxon>
        <taxon>Chenopodioideae</taxon>
        <taxon>Atripliceae</taxon>
        <taxon>Chenopodium</taxon>
    </lineage>
</organism>
<dbReference type="PANTHER" id="PTHR33986:SF15">
    <property type="entry name" value="MITOCHONDRIAL FISSION PROTEIN ELM1"/>
    <property type="match status" value="1"/>
</dbReference>
<name>A0A803MI76_CHEQI</name>
<accession>A0A803MI76</accession>
<proteinExistence type="predicted"/>
<sequence length="103" mass="11021">MRPIRLPEPPTSPRGMPEIFEGGVFGVIRRAVIIGNGFPGAENQCVGLVRALGLSDKHLFYGSCASSWLVTCRYVGLLILAAFRLCHGLISASLATVEPPNVN</sequence>
<protein>
    <submittedName>
        <fullName evidence="1">Uncharacterized protein</fullName>
    </submittedName>
</protein>
<dbReference type="OMA" id="VTCRYVG"/>
<dbReference type="GO" id="GO:0000266">
    <property type="term" value="P:mitochondrial fission"/>
    <property type="evidence" value="ECO:0007669"/>
    <property type="project" value="TreeGrafter"/>
</dbReference>
<reference evidence="1" key="2">
    <citation type="submission" date="2021-03" db="UniProtKB">
        <authorList>
            <consortium name="EnsemblPlants"/>
        </authorList>
    </citation>
    <scope>IDENTIFICATION</scope>
</reference>
<dbReference type="Proteomes" id="UP000596660">
    <property type="component" value="Unplaced"/>
</dbReference>
<evidence type="ECO:0000313" key="2">
    <source>
        <dbReference type="Proteomes" id="UP000596660"/>
    </source>
</evidence>
<dbReference type="EnsemblPlants" id="AUR62029824-RA">
    <property type="protein sequence ID" value="AUR62029824-RA:cds"/>
    <property type="gene ID" value="AUR62029824"/>
</dbReference>
<evidence type="ECO:0000313" key="1">
    <source>
        <dbReference type="EnsemblPlants" id="AUR62029824-RA:cds"/>
    </source>
</evidence>
<dbReference type="InterPro" id="IPR009367">
    <property type="entry name" value="Elm1-like"/>
</dbReference>
<dbReference type="PANTHER" id="PTHR33986">
    <property type="entry name" value="OS02G0535700 PROTEIN"/>
    <property type="match status" value="1"/>
</dbReference>